<dbReference type="AlphaFoldDB" id="A0A2H3CLT4"/>
<proteinExistence type="predicted"/>
<reference evidence="2" key="1">
    <citation type="journal article" date="2017" name="Nat. Ecol. Evol.">
        <title>Genome expansion and lineage-specific genetic innovations in the forest pathogenic fungi Armillaria.</title>
        <authorList>
            <person name="Sipos G."/>
            <person name="Prasanna A.N."/>
            <person name="Walter M.C."/>
            <person name="O'Connor E."/>
            <person name="Balint B."/>
            <person name="Krizsan K."/>
            <person name="Kiss B."/>
            <person name="Hess J."/>
            <person name="Varga T."/>
            <person name="Slot J."/>
            <person name="Riley R."/>
            <person name="Boka B."/>
            <person name="Rigling D."/>
            <person name="Barry K."/>
            <person name="Lee J."/>
            <person name="Mihaltcheva S."/>
            <person name="LaButti K."/>
            <person name="Lipzen A."/>
            <person name="Waldron R."/>
            <person name="Moloney N.M."/>
            <person name="Sperisen C."/>
            <person name="Kredics L."/>
            <person name="Vagvoelgyi C."/>
            <person name="Patrignani A."/>
            <person name="Fitzpatrick D."/>
            <person name="Nagy I."/>
            <person name="Doyle S."/>
            <person name="Anderson J.B."/>
            <person name="Grigoriev I.V."/>
            <person name="Gueldener U."/>
            <person name="Muensterkoetter M."/>
            <person name="Nagy L.G."/>
        </authorList>
    </citation>
    <scope>NUCLEOTIDE SEQUENCE [LARGE SCALE GENOMIC DNA]</scope>
    <source>
        <strain evidence="2">Ar21-2</strain>
    </source>
</reference>
<accession>A0A2H3CLT4</accession>
<evidence type="ECO:0000313" key="1">
    <source>
        <dbReference type="EMBL" id="PBK79348.1"/>
    </source>
</evidence>
<evidence type="ECO:0000313" key="2">
    <source>
        <dbReference type="Proteomes" id="UP000217790"/>
    </source>
</evidence>
<dbReference type="EMBL" id="KZ293783">
    <property type="protein sequence ID" value="PBK79348.1"/>
    <property type="molecule type" value="Genomic_DNA"/>
</dbReference>
<organism evidence="1 2">
    <name type="scientific">Armillaria gallica</name>
    <name type="common">Bulbous honey fungus</name>
    <name type="synonym">Armillaria bulbosa</name>
    <dbReference type="NCBI Taxonomy" id="47427"/>
    <lineage>
        <taxon>Eukaryota</taxon>
        <taxon>Fungi</taxon>
        <taxon>Dikarya</taxon>
        <taxon>Basidiomycota</taxon>
        <taxon>Agaricomycotina</taxon>
        <taxon>Agaricomycetes</taxon>
        <taxon>Agaricomycetidae</taxon>
        <taxon>Agaricales</taxon>
        <taxon>Marasmiineae</taxon>
        <taxon>Physalacriaceae</taxon>
        <taxon>Armillaria</taxon>
    </lineage>
</organism>
<dbReference type="InParanoid" id="A0A2H3CLT4"/>
<gene>
    <name evidence="1" type="ORF">ARMGADRAFT_1093229</name>
</gene>
<name>A0A2H3CLT4_ARMGA</name>
<dbReference type="Proteomes" id="UP000217790">
    <property type="component" value="Unassembled WGS sequence"/>
</dbReference>
<sequence length="320" mass="36087">MGSQFERIDGRMKTTSYGTSSIQGRIVFFGSCTVGGRIFHIVIRVQRNKGFADSKVYALMTACLTLTWYSHYRCKCDVQRQSEMHQGSGLYAILRRIDRSRSRLVTAIFPASSLDDLDHLSSSNVVNRNINSEASWPPFWCLQSQFEMVHLCAKSIDAEHSSALTQHRVDDNHYFHGARGSAHDGKHQFIRNSLVLPIVIDAPTGFALTTVNVNLRPEEEIIVPLQRTYTGRTAVISASLADTPCAMFSAPRLLDRLNPILGTSYTMDNLSLPSLLEDCITKEYDFGTAYSHLCAVWYIEDWNTIWDKLCGCEAEDQEKQ</sequence>
<keyword evidence="2" id="KW-1185">Reference proteome</keyword>
<protein>
    <submittedName>
        <fullName evidence="1">Uncharacterized protein</fullName>
    </submittedName>
</protein>